<proteinExistence type="predicted"/>
<comment type="caution">
    <text evidence="1">The sequence shown here is derived from an EMBL/GenBank/DDBJ whole genome shotgun (WGS) entry which is preliminary data.</text>
</comment>
<reference evidence="1 2" key="1">
    <citation type="submission" date="2014-09" db="EMBL/GenBank/DDBJ databases">
        <title>Whole Genome Shotgun of Flavobacterium aquatile LMG 4008.</title>
        <authorList>
            <person name="Gale A.N."/>
            <person name="Pipes S.E."/>
            <person name="Newman J.D."/>
        </authorList>
    </citation>
    <scope>NUCLEOTIDE SEQUENCE [LARGE SCALE GENOMIC DNA]</scope>
    <source>
        <strain evidence="1 2">LMG 4008</strain>
    </source>
</reference>
<dbReference type="AlphaFoldDB" id="A0A095SW56"/>
<evidence type="ECO:0000313" key="1">
    <source>
        <dbReference type="EMBL" id="KGD68832.1"/>
    </source>
</evidence>
<dbReference type="eggNOG" id="ENOG502ZA6F">
    <property type="taxonomic scope" value="Bacteria"/>
</dbReference>
<organism evidence="1 2">
    <name type="scientific">Flavobacterium aquatile LMG 4008 = ATCC 11947</name>
    <dbReference type="NCBI Taxonomy" id="1453498"/>
    <lineage>
        <taxon>Bacteria</taxon>
        <taxon>Pseudomonadati</taxon>
        <taxon>Bacteroidota</taxon>
        <taxon>Flavobacteriia</taxon>
        <taxon>Flavobacteriales</taxon>
        <taxon>Flavobacteriaceae</taxon>
        <taxon>Flavobacterium</taxon>
    </lineage>
</organism>
<evidence type="ECO:0000313" key="2">
    <source>
        <dbReference type="Proteomes" id="UP000029554"/>
    </source>
</evidence>
<dbReference type="EMBL" id="JRHH01000002">
    <property type="protein sequence ID" value="KGD68832.1"/>
    <property type="molecule type" value="Genomic_DNA"/>
</dbReference>
<accession>A0A095SW56</accession>
<name>A0A095SW56_9FLAO</name>
<sequence>MFSFNASSQEIPTTLVKSEVFKDEYKYSSVVLVEDDGKDGILIVRSYQGGVFSSGSGYYFEHYDSNMKLIKEYEYERVQKKADKKSVGTILGIILDGDNIRLIDYAYNKTDKVFICSALSSNINDFNFTSQELFRVNSEEIQRGPIVSFMGIGSGARNYDGDAGANMIINEDRTAFAITIDIKDKTAETHKLFLFDKSLNKKIDHTFKREIKDRKFTYENIDVSKDGNTLYILGKVYTDEKKKKKEGGKYQFELTRITKDSEKTQVFDTEEHFSSSLKTIIFEGRITCIGFYSDRKDNRYKGISYFELDPTTLAIKKSKFNPFTEQFIIDKYGKDKDKELKFLSFRKILITPSNDIVFNAEEFYITTTYISNGMNGGGRTQTIYHYDDIVSAKINASGDIVWARNINKRQATTGDESYISYTSTLKDNDTYFFINTGEKVKKLKNDRIQFGQASTKKSNLNVIRINPNGDFDYKEILDDKDNEVPFMVSDGALTGNSVIFIGRKGKKKQLLKITL</sequence>
<protein>
    <submittedName>
        <fullName evidence="1">Uncharacterized protein</fullName>
    </submittedName>
</protein>
<gene>
    <name evidence="1" type="ORF">LG45_04085</name>
</gene>
<keyword evidence="2" id="KW-1185">Reference proteome</keyword>
<dbReference type="Proteomes" id="UP000029554">
    <property type="component" value="Unassembled WGS sequence"/>
</dbReference>
<dbReference type="STRING" id="1453498.LG45_04085"/>